<organism evidence="3">
    <name type="scientific">Clastoptera arizonana</name>
    <name type="common">Arizona spittle bug</name>
    <dbReference type="NCBI Taxonomy" id="38151"/>
    <lineage>
        <taxon>Eukaryota</taxon>
        <taxon>Metazoa</taxon>
        <taxon>Ecdysozoa</taxon>
        <taxon>Arthropoda</taxon>
        <taxon>Hexapoda</taxon>
        <taxon>Insecta</taxon>
        <taxon>Pterygota</taxon>
        <taxon>Neoptera</taxon>
        <taxon>Paraneoptera</taxon>
        <taxon>Hemiptera</taxon>
        <taxon>Auchenorrhyncha</taxon>
        <taxon>Cercopoidea</taxon>
        <taxon>Clastopteridae</taxon>
        <taxon>Clastoptera</taxon>
    </lineage>
</organism>
<evidence type="ECO:0000256" key="2">
    <source>
        <dbReference type="SAM" id="MobiDB-lite"/>
    </source>
</evidence>
<dbReference type="SUPFAM" id="SSF88650">
    <property type="entry name" value="Satellite viruses"/>
    <property type="match status" value="1"/>
</dbReference>
<dbReference type="EMBL" id="GEDC01003776">
    <property type="protein sequence ID" value="JAS33522.1"/>
    <property type="molecule type" value="Transcribed_RNA"/>
</dbReference>
<sequence length="185" mass="20560">MAPRRKMRSRRTRRVSKNSIIQDTVLGRLQANGTTNFALKDFTFTDRRRPFRVVGVKFTVTTDQKPLCVNLRLYGPQSGADSVCTYGAFLVEGVPKHGYFRNTCTLMYPSGTANSVILLAVDCPQQFGTDNTTGTILCVVTLAMGPEELPDAYSIRVVQPTFKKDEGDDYLSRELMNAPPPSPET</sequence>
<reference evidence="3" key="1">
    <citation type="submission" date="2015-12" db="EMBL/GenBank/DDBJ databases">
        <title>De novo transcriptome assembly of four potential Pierce s Disease insect vectors from Arizona vineyards.</title>
        <authorList>
            <person name="Tassone E.E."/>
        </authorList>
    </citation>
    <scope>NUCLEOTIDE SEQUENCE</scope>
</reference>
<dbReference type="GO" id="GO:0005198">
    <property type="term" value="F:structural molecule activity"/>
    <property type="evidence" value="ECO:0007669"/>
    <property type="project" value="InterPro"/>
</dbReference>
<name>A0A1B6E6G4_9HEMI</name>
<dbReference type="InterPro" id="IPR010392">
    <property type="entry name" value="Satellite_virus_coat"/>
</dbReference>
<dbReference type="Gene3D" id="2.60.120.220">
    <property type="entry name" value="Satellite virus coat domain"/>
    <property type="match status" value="1"/>
</dbReference>
<feature type="region of interest" description="Disordered" evidence="2">
    <location>
        <begin position="166"/>
        <end position="185"/>
    </location>
</feature>
<proteinExistence type="predicted"/>
<gene>
    <name evidence="3" type="ORF">g.16058</name>
</gene>
<comment type="subcellular location">
    <subcellularLocation>
        <location evidence="1">Virion</location>
    </subcellularLocation>
</comment>
<evidence type="ECO:0000313" key="3">
    <source>
        <dbReference type="EMBL" id="JAS33522.1"/>
    </source>
</evidence>
<evidence type="ECO:0000256" key="1">
    <source>
        <dbReference type="ARBA" id="ARBA00004328"/>
    </source>
</evidence>
<dbReference type="InterPro" id="IPR037164">
    <property type="entry name" value="Satellite_virus_coat_sf"/>
</dbReference>
<dbReference type="AlphaFoldDB" id="A0A1B6E6G4"/>
<accession>A0A1B6E6G4</accession>
<protein>
    <submittedName>
        <fullName evidence="3">Uncharacterized protein</fullName>
    </submittedName>
</protein>
<dbReference type="Pfam" id="PF06184">
    <property type="entry name" value="Potex_coat"/>
    <property type="match status" value="1"/>
</dbReference>